<keyword evidence="1" id="KW-0812">Transmembrane</keyword>
<dbReference type="AlphaFoldDB" id="A0A934N4C7"/>
<dbReference type="EMBL" id="JAEKNR010000188">
    <property type="protein sequence ID" value="MBJ7600125.1"/>
    <property type="molecule type" value="Genomic_DNA"/>
</dbReference>
<comment type="caution">
    <text evidence="2">The sequence shown here is derived from an EMBL/GenBank/DDBJ whole genome shotgun (WGS) entry which is preliminary data.</text>
</comment>
<keyword evidence="1" id="KW-0472">Membrane</keyword>
<evidence type="ECO:0000313" key="3">
    <source>
        <dbReference type="Proteomes" id="UP000612893"/>
    </source>
</evidence>
<gene>
    <name evidence="2" type="ORF">JF922_18875</name>
</gene>
<keyword evidence="1" id="KW-1133">Transmembrane helix</keyword>
<name>A0A934N4C7_9BACT</name>
<feature type="transmembrane region" description="Helical" evidence="1">
    <location>
        <begin position="36"/>
        <end position="54"/>
    </location>
</feature>
<dbReference type="Proteomes" id="UP000612893">
    <property type="component" value="Unassembled WGS sequence"/>
</dbReference>
<protein>
    <submittedName>
        <fullName evidence="2">Uncharacterized protein</fullName>
    </submittedName>
</protein>
<feature type="transmembrane region" description="Helical" evidence="1">
    <location>
        <begin position="87"/>
        <end position="111"/>
    </location>
</feature>
<proteinExistence type="predicted"/>
<reference evidence="2" key="1">
    <citation type="submission" date="2020-10" db="EMBL/GenBank/DDBJ databases">
        <title>Ca. Dormibacterota MAGs.</title>
        <authorList>
            <person name="Montgomery K."/>
        </authorList>
    </citation>
    <scope>NUCLEOTIDE SEQUENCE [LARGE SCALE GENOMIC DNA]</scope>
    <source>
        <strain evidence="2">SC8812_S17_10</strain>
    </source>
</reference>
<accession>A0A934N4C7</accession>
<evidence type="ECO:0000313" key="2">
    <source>
        <dbReference type="EMBL" id="MBJ7600125.1"/>
    </source>
</evidence>
<feature type="transmembrane region" description="Helical" evidence="1">
    <location>
        <begin position="61"/>
        <end position="81"/>
    </location>
</feature>
<organism evidence="2 3">
    <name type="scientific">Candidatus Nephthysia bennettiae</name>
    <dbReference type="NCBI Taxonomy" id="3127016"/>
    <lineage>
        <taxon>Bacteria</taxon>
        <taxon>Bacillati</taxon>
        <taxon>Candidatus Dormiibacterota</taxon>
        <taxon>Candidatus Dormibacteria</taxon>
        <taxon>Candidatus Dormibacterales</taxon>
        <taxon>Candidatus Dormibacteraceae</taxon>
        <taxon>Candidatus Nephthysia</taxon>
    </lineage>
</organism>
<evidence type="ECO:0000256" key="1">
    <source>
        <dbReference type="SAM" id="Phobius"/>
    </source>
</evidence>
<keyword evidence="3" id="KW-1185">Reference proteome</keyword>
<sequence length="117" mass="12144">MGALGAAVHGGYDLANAIHPPGSLPSDVPNPVDPRGLLTFGVAGLALLLLGRLVGAGLGRFAYVVGALLILVYLARLIVLTPSNPVVLLPAALAGFVVNPAFYAWLGLWLLRPRETR</sequence>
<dbReference type="RefSeq" id="WP_338203833.1">
    <property type="nucleotide sequence ID" value="NZ_JAEKNR010000188.1"/>
</dbReference>